<sequence length="106" mass="11569">MTSTCFLKFVVLLGGLQATICEATGTSDCKPVLMTTNNEKIQVGCLDVCSHEGRRAVLSEDGKECIDLTLEDARSMQDLNYFCPVGRCNFGTCRRTGATVECGYKE</sequence>
<keyword evidence="4 6" id="KW-1015">Disulfide bond</keyword>
<evidence type="ECO:0000256" key="5">
    <source>
        <dbReference type="ARBA" id="ARBA00023180"/>
    </source>
</evidence>
<name>A0A0C9S3K9_AMBAM</name>
<feature type="chain" id="PRO_5002202797" description="Evasin" evidence="7">
    <location>
        <begin position="24"/>
        <end position="106"/>
    </location>
</feature>
<keyword evidence="5 6" id="KW-0325">Glycoprotein</keyword>
<comment type="subcellular location">
    <subcellularLocation>
        <location evidence="1 6">Secreted</location>
    </subcellularLocation>
</comment>
<evidence type="ECO:0000256" key="6">
    <source>
        <dbReference type="RuleBase" id="RU369006"/>
    </source>
</evidence>
<dbReference type="InterPro" id="IPR045797">
    <property type="entry name" value="EVA_Class_A"/>
</dbReference>
<feature type="signal peptide" evidence="7">
    <location>
        <begin position="1"/>
        <end position="23"/>
    </location>
</feature>
<dbReference type="GO" id="GO:0005576">
    <property type="term" value="C:extracellular region"/>
    <property type="evidence" value="ECO:0007669"/>
    <property type="project" value="UniProtKB-SubCell"/>
</dbReference>
<protein>
    <recommendedName>
        <fullName evidence="6">Evasin</fullName>
    </recommendedName>
</protein>
<evidence type="ECO:0000256" key="7">
    <source>
        <dbReference type="SAM" id="SignalP"/>
    </source>
</evidence>
<keyword evidence="3 6" id="KW-0732">Signal</keyword>
<accession>A0A0C9S3K9</accession>
<evidence type="ECO:0000256" key="3">
    <source>
        <dbReference type="ARBA" id="ARBA00022729"/>
    </source>
</evidence>
<reference evidence="8" key="1">
    <citation type="journal article" date="2015" name="PLoS ONE">
        <title>An Insight into the Sialome of the Lone Star Tick, Amblyomma americanum, with a Glimpse on Its Time Dependent Gene Expression.</title>
        <authorList>
            <person name="Karim S."/>
            <person name="Ribeiro J.M."/>
        </authorList>
    </citation>
    <scope>NUCLEOTIDE SEQUENCE</scope>
    <source>
        <tissue evidence="8">Salivary gland</tissue>
    </source>
</reference>
<dbReference type="Gene3D" id="2.30.130.100">
    <property type="match status" value="1"/>
</dbReference>
<evidence type="ECO:0000313" key="8">
    <source>
        <dbReference type="EMBL" id="JAG91744.1"/>
    </source>
</evidence>
<evidence type="ECO:0000256" key="4">
    <source>
        <dbReference type="ARBA" id="ARBA00023157"/>
    </source>
</evidence>
<comment type="function">
    <text evidence="6">Salivary chemokine-binding protein which binds to host chemokines.</text>
</comment>
<evidence type="ECO:0000256" key="2">
    <source>
        <dbReference type="ARBA" id="ARBA00022525"/>
    </source>
</evidence>
<keyword evidence="2 6" id="KW-0964">Secreted</keyword>
<dbReference type="EMBL" id="GBZX01000996">
    <property type="protein sequence ID" value="JAG91744.1"/>
    <property type="molecule type" value="mRNA"/>
</dbReference>
<proteinExistence type="evidence at transcript level"/>
<dbReference type="Pfam" id="PF19429">
    <property type="entry name" value="EVA_Class_A"/>
    <property type="match status" value="1"/>
</dbReference>
<dbReference type="AlphaFoldDB" id="A0A0C9S3K9"/>
<organism evidence="8">
    <name type="scientific">Amblyomma americanum</name>
    <name type="common">Lone star tick</name>
    <dbReference type="NCBI Taxonomy" id="6943"/>
    <lineage>
        <taxon>Eukaryota</taxon>
        <taxon>Metazoa</taxon>
        <taxon>Ecdysozoa</taxon>
        <taxon>Arthropoda</taxon>
        <taxon>Chelicerata</taxon>
        <taxon>Arachnida</taxon>
        <taxon>Acari</taxon>
        <taxon>Parasitiformes</taxon>
        <taxon>Ixodida</taxon>
        <taxon>Ixodoidea</taxon>
        <taxon>Ixodidae</taxon>
        <taxon>Amblyomminae</taxon>
        <taxon>Amblyomma</taxon>
    </lineage>
</organism>
<dbReference type="GO" id="GO:0019957">
    <property type="term" value="F:C-C chemokine binding"/>
    <property type="evidence" value="ECO:0007669"/>
    <property type="project" value="InterPro"/>
</dbReference>
<evidence type="ECO:0000256" key="1">
    <source>
        <dbReference type="ARBA" id="ARBA00004613"/>
    </source>
</evidence>